<feature type="binding site" evidence="6">
    <location>
        <position position="121"/>
    </location>
    <ligand>
        <name>FAD</name>
        <dbReference type="ChEBI" id="CHEBI:57692"/>
    </ligand>
</feature>
<dbReference type="Pfam" id="PF09791">
    <property type="entry name" value="Oxidored-like"/>
    <property type="match status" value="1"/>
</dbReference>
<evidence type="ECO:0000259" key="7">
    <source>
        <dbReference type="PROSITE" id="PS51384"/>
    </source>
</evidence>
<sequence length="287" mass="33354">MEPTPPNQEDCCNSGCNPCILDVYEDQLKKYKKNQLSAPLNINYISLTTYASFKLIKVIQHTQNTFFYTFQALKVDGVRLIYKPGQHFLLKGSHDNKYFTKAYTPIPLREDDPLSFTILVKLYETGRMSTYLKNIKLNSETLWRGPYGHYDLEFNYRFMLFIAQGTGIAPLYAVICRMLENESCETFLKLFLCCRLGDLVLRNQLYSMTSFWNFTYEIFLPCAEFVRSNYNETINLFPLQLASLRAYFDKFQVSDVRVLVCGSDAFTNDTIKNLIKCGVQSAQIFQF</sequence>
<dbReference type="Gene3D" id="3.40.50.80">
    <property type="entry name" value="Nucleotide-binding domain of ferredoxin-NADP reductase (FNR) module"/>
    <property type="match status" value="1"/>
</dbReference>
<dbReference type="Proteomes" id="UP001353858">
    <property type="component" value="Unassembled WGS sequence"/>
</dbReference>
<keyword evidence="3 6" id="KW-0285">Flavoprotein</keyword>
<dbReference type="GO" id="GO:0016491">
    <property type="term" value="F:oxidoreductase activity"/>
    <property type="evidence" value="ECO:0007669"/>
    <property type="project" value="UniProtKB-KW"/>
</dbReference>
<evidence type="ECO:0000313" key="8">
    <source>
        <dbReference type="EMBL" id="KAK4877789.1"/>
    </source>
</evidence>
<dbReference type="SUPFAM" id="SSF63380">
    <property type="entry name" value="Riboflavin synthase domain-like"/>
    <property type="match status" value="1"/>
</dbReference>
<evidence type="ECO:0000256" key="2">
    <source>
        <dbReference type="ARBA" id="ARBA00006105"/>
    </source>
</evidence>
<feature type="binding site" evidence="6">
    <location>
        <position position="119"/>
    </location>
    <ligand>
        <name>FAD</name>
        <dbReference type="ChEBI" id="CHEBI:57692"/>
    </ligand>
</feature>
<feature type="binding site" evidence="6">
    <location>
        <position position="103"/>
    </location>
    <ligand>
        <name>FAD</name>
        <dbReference type="ChEBI" id="CHEBI:57692"/>
    </ligand>
</feature>
<dbReference type="InterPro" id="IPR001433">
    <property type="entry name" value="OxRdtase_FAD/NAD-bd"/>
</dbReference>
<dbReference type="InterPro" id="IPR039261">
    <property type="entry name" value="FNR_nucleotide-bd"/>
</dbReference>
<accession>A0AAN7PUN2</accession>
<proteinExistence type="inferred from homology"/>
<feature type="binding site" evidence="6">
    <location>
        <position position="129"/>
    </location>
    <ligand>
        <name>FAD</name>
        <dbReference type="ChEBI" id="CHEBI:57692"/>
    </ligand>
</feature>
<evidence type="ECO:0000256" key="1">
    <source>
        <dbReference type="ARBA" id="ARBA00001974"/>
    </source>
</evidence>
<dbReference type="InterPro" id="IPR001834">
    <property type="entry name" value="CBR-like"/>
</dbReference>
<protein>
    <recommendedName>
        <fullName evidence="7">FAD-binding FR-type domain-containing protein</fullName>
    </recommendedName>
</protein>
<dbReference type="PANTHER" id="PTHR19370:SF184">
    <property type="entry name" value="NADH-CYTOCHROME B5 REDUCTASE-LIKE"/>
    <property type="match status" value="1"/>
</dbReference>
<dbReference type="PRINTS" id="PR00406">
    <property type="entry name" value="CYTB5RDTASE"/>
</dbReference>
<dbReference type="InterPro" id="IPR019180">
    <property type="entry name" value="Oxidoreductase-like_N"/>
</dbReference>
<keyword evidence="9" id="KW-1185">Reference proteome</keyword>
<reference evidence="9" key="1">
    <citation type="submission" date="2023-01" db="EMBL/GenBank/DDBJ databases">
        <title>Key to firefly adult light organ development and bioluminescence: homeobox transcription factors regulate luciferase expression and transportation to peroxisome.</title>
        <authorList>
            <person name="Fu X."/>
        </authorList>
    </citation>
    <scope>NUCLEOTIDE SEQUENCE [LARGE SCALE GENOMIC DNA]</scope>
</reference>
<dbReference type="Pfam" id="PF00970">
    <property type="entry name" value="FAD_binding_6"/>
    <property type="match status" value="1"/>
</dbReference>
<dbReference type="PROSITE" id="PS51384">
    <property type="entry name" value="FAD_FR"/>
    <property type="match status" value="1"/>
</dbReference>
<dbReference type="Pfam" id="PF00175">
    <property type="entry name" value="NAD_binding_1"/>
    <property type="match status" value="1"/>
</dbReference>
<dbReference type="InterPro" id="IPR008333">
    <property type="entry name" value="Cbr1-like_FAD-bd_dom"/>
</dbReference>
<evidence type="ECO:0000256" key="6">
    <source>
        <dbReference type="PIRSR" id="PIRSR601834-1"/>
    </source>
</evidence>
<dbReference type="InterPro" id="IPR017927">
    <property type="entry name" value="FAD-bd_FR_type"/>
</dbReference>
<comment type="cofactor">
    <cofactor evidence="1 6">
        <name>FAD</name>
        <dbReference type="ChEBI" id="CHEBI:57692"/>
    </cofactor>
</comment>
<dbReference type="EMBL" id="JARPUR010000004">
    <property type="protein sequence ID" value="KAK4877789.1"/>
    <property type="molecule type" value="Genomic_DNA"/>
</dbReference>
<evidence type="ECO:0000256" key="4">
    <source>
        <dbReference type="ARBA" id="ARBA00022827"/>
    </source>
</evidence>
<comment type="caution">
    <text evidence="8">The sequence shown here is derived from an EMBL/GenBank/DDBJ whole genome shotgun (WGS) entry which is preliminary data.</text>
</comment>
<keyword evidence="5" id="KW-0560">Oxidoreductase</keyword>
<dbReference type="PANTHER" id="PTHR19370">
    <property type="entry name" value="NADH-CYTOCHROME B5 REDUCTASE"/>
    <property type="match status" value="1"/>
</dbReference>
<evidence type="ECO:0000256" key="5">
    <source>
        <dbReference type="ARBA" id="ARBA00023002"/>
    </source>
</evidence>
<organism evidence="8 9">
    <name type="scientific">Aquatica leii</name>
    <dbReference type="NCBI Taxonomy" id="1421715"/>
    <lineage>
        <taxon>Eukaryota</taxon>
        <taxon>Metazoa</taxon>
        <taxon>Ecdysozoa</taxon>
        <taxon>Arthropoda</taxon>
        <taxon>Hexapoda</taxon>
        <taxon>Insecta</taxon>
        <taxon>Pterygota</taxon>
        <taxon>Neoptera</taxon>
        <taxon>Endopterygota</taxon>
        <taxon>Coleoptera</taxon>
        <taxon>Polyphaga</taxon>
        <taxon>Elateriformia</taxon>
        <taxon>Elateroidea</taxon>
        <taxon>Lampyridae</taxon>
        <taxon>Luciolinae</taxon>
        <taxon>Aquatica</taxon>
    </lineage>
</organism>
<dbReference type="AlphaFoldDB" id="A0AAN7PUN2"/>
<gene>
    <name evidence="8" type="ORF">RN001_010295</name>
</gene>
<comment type="similarity">
    <text evidence="2">Belongs to the flavoprotein pyridine nucleotide cytochrome reductase family.</text>
</comment>
<dbReference type="SUPFAM" id="SSF52343">
    <property type="entry name" value="Ferredoxin reductase-like, C-terminal NADP-linked domain"/>
    <property type="match status" value="1"/>
</dbReference>
<dbReference type="CDD" id="cd06183">
    <property type="entry name" value="cyt_b5_reduct_like"/>
    <property type="match status" value="1"/>
</dbReference>
<keyword evidence="4 6" id="KW-0274">FAD</keyword>
<evidence type="ECO:0000313" key="9">
    <source>
        <dbReference type="Proteomes" id="UP001353858"/>
    </source>
</evidence>
<dbReference type="Gene3D" id="2.40.30.10">
    <property type="entry name" value="Translation factors"/>
    <property type="match status" value="1"/>
</dbReference>
<evidence type="ECO:0000256" key="3">
    <source>
        <dbReference type="ARBA" id="ARBA00022630"/>
    </source>
</evidence>
<feature type="domain" description="FAD-binding FR-type" evidence="7">
    <location>
        <begin position="48"/>
        <end position="153"/>
    </location>
</feature>
<dbReference type="InterPro" id="IPR017938">
    <property type="entry name" value="Riboflavin_synthase-like_b-brl"/>
</dbReference>
<name>A0AAN7PUN2_9COLE</name>
<feature type="binding site" evidence="6">
    <location>
        <position position="128"/>
    </location>
    <ligand>
        <name>FAD</name>
        <dbReference type="ChEBI" id="CHEBI:57692"/>
    </ligand>
</feature>